<accession>I7GL14</accession>
<feature type="compositionally biased region" description="Polar residues" evidence="1">
    <location>
        <begin position="15"/>
        <end position="27"/>
    </location>
</feature>
<feature type="compositionally biased region" description="Low complexity" evidence="1">
    <location>
        <begin position="94"/>
        <end position="106"/>
    </location>
</feature>
<reference evidence="2" key="1">
    <citation type="journal article" date="2007" name="PLoS Biol.">
        <title>Rate of evolution in brain-expressed genes in humans and other primates.</title>
        <authorList>
            <person name="Wang H.-Y."/>
            <person name="Chien H.-C."/>
            <person name="Osada N."/>
            <person name="Hashimoto K."/>
            <person name="Sugano S."/>
            <person name="Gojobori T."/>
            <person name="Chou C.-K."/>
            <person name="Tsai S.-F."/>
            <person name="Wu C.-I."/>
            <person name="Shen C.-K.J."/>
        </authorList>
    </citation>
    <scope>NUCLEOTIDE SEQUENCE</scope>
</reference>
<feature type="region of interest" description="Disordered" evidence="1">
    <location>
        <begin position="94"/>
        <end position="237"/>
    </location>
</feature>
<dbReference type="EMBL" id="AB170818">
    <property type="protein sequence ID" value="BAE87881.1"/>
    <property type="molecule type" value="mRNA"/>
</dbReference>
<proteinExistence type="evidence at transcript level"/>
<evidence type="ECO:0000256" key="1">
    <source>
        <dbReference type="SAM" id="MobiDB-lite"/>
    </source>
</evidence>
<feature type="compositionally biased region" description="Basic and acidic residues" evidence="1">
    <location>
        <begin position="204"/>
        <end position="216"/>
    </location>
</feature>
<feature type="compositionally biased region" description="Gly residues" evidence="1">
    <location>
        <begin position="107"/>
        <end position="123"/>
    </location>
</feature>
<feature type="compositionally biased region" description="Low complexity" evidence="1">
    <location>
        <begin position="136"/>
        <end position="157"/>
    </location>
</feature>
<name>I7GL14_MACFA</name>
<feature type="region of interest" description="Disordered" evidence="1">
    <location>
        <begin position="1"/>
        <end position="36"/>
    </location>
</feature>
<dbReference type="AlphaFoldDB" id="I7GL14"/>
<organism evidence="2">
    <name type="scientific">Macaca fascicularis</name>
    <name type="common">Crab-eating macaque</name>
    <name type="synonym">Cynomolgus monkey</name>
    <dbReference type="NCBI Taxonomy" id="9541"/>
    <lineage>
        <taxon>Eukaryota</taxon>
        <taxon>Metazoa</taxon>
        <taxon>Chordata</taxon>
        <taxon>Craniata</taxon>
        <taxon>Vertebrata</taxon>
        <taxon>Euteleostomi</taxon>
        <taxon>Mammalia</taxon>
        <taxon>Eutheria</taxon>
        <taxon>Euarchontoglires</taxon>
        <taxon>Primates</taxon>
        <taxon>Haplorrhini</taxon>
        <taxon>Catarrhini</taxon>
        <taxon>Cercopithecidae</taxon>
        <taxon>Cercopithecinae</taxon>
        <taxon>Macaca</taxon>
    </lineage>
</organism>
<protein>
    <submittedName>
        <fullName evidence="2">Macaca fascicularis brain cDNA clone: QorA-10318, similar to human nuclear receptor subfamily 1, group H, member 2 (NR1H2), mRNA, RefSeq: NM_007121.1</fullName>
    </submittedName>
</protein>
<feature type="compositionally biased region" description="Basic and acidic residues" evidence="1">
    <location>
        <begin position="224"/>
        <end position="237"/>
    </location>
</feature>
<keyword evidence="2" id="KW-0675">Receptor</keyword>
<evidence type="ECO:0000313" key="2">
    <source>
        <dbReference type="EMBL" id="BAE87881.1"/>
    </source>
</evidence>
<sequence>MSQALMRPAQPAAWTGSSQILKRSQSASERRAQPRRCWATSFAASAGTRPPASTTMCLAAKAARASSGAVWSVAGPGAMPAGAVEPARWTLSCGASASSSSASGPGASPGGSEAGSQGSGEGEGVQLTAAQELMIQQSQSQSQSPAGPQGSSSSAPGRRPPVPRCPPAALRPLHGAGHHLSPGDCGLCQASAWFPAAGPGGPDRPPESVHHRDHAVGDSQALQPRDRVYHLPEGLHL</sequence>